<accession>A0AAJ1IA90</accession>
<evidence type="ECO:0000313" key="3">
    <source>
        <dbReference type="Proteomes" id="UP001221217"/>
    </source>
</evidence>
<feature type="chain" id="PRO_5042599398" description="Lipoprotein" evidence="1">
    <location>
        <begin position="18"/>
        <end position="236"/>
    </location>
</feature>
<evidence type="ECO:0000256" key="1">
    <source>
        <dbReference type="SAM" id="SignalP"/>
    </source>
</evidence>
<comment type="caution">
    <text evidence="2">The sequence shown here is derived from an EMBL/GenBank/DDBJ whole genome shotgun (WGS) entry which is preliminary data.</text>
</comment>
<sequence>MKHAVKLLILIIAIVFALSSCQDVFTTSVFENLYEPDYETMSDEQKISYAEDLLATGSTEELEEAYDEITDLIEDEDIDLDSTELTDDELELVELAAELAIGASGIGDAVTDAIGTFASGEEFAEDDIMEIFESLETGNLEDAVGFFETLEANADEGEDALTDEQYTTAAAAQLIVVMEDFSALEGTADEVASYDDLDPDNNAVHAAIVEDLEQALEWADSGGFDASTFGIDYTVE</sequence>
<dbReference type="PROSITE" id="PS51257">
    <property type="entry name" value="PROKAR_LIPOPROTEIN"/>
    <property type="match status" value="1"/>
</dbReference>
<feature type="signal peptide" evidence="1">
    <location>
        <begin position="1"/>
        <end position="17"/>
    </location>
</feature>
<dbReference type="Proteomes" id="UP001221217">
    <property type="component" value="Unassembled WGS sequence"/>
</dbReference>
<dbReference type="EMBL" id="JAQQAL010000008">
    <property type="protein sequence ID" value="MDC7225550.1"/>
    <property type="molecule type" value="Genomic_DNA"/>
</dbReference>
<name>A0AAJ1IA90_9SPIO</name>
<gene>
    <name evidence="2" type="ORF">PQJ61_02170</name>
</gene>
<protein>
    <recommendedName>
        <fullName evidence="4">Lipoprotein</fullName>
    </recommendedName>
</protein>
<keyword evidence="1" id="KW-0732">Signal</keyword>
<dbReference type="AlphaFoldDB" id="A0AAJ1IA90"/>
<evidence type="ECO:0008006" key="4">
    <source>
        <dbReference type="Google" id="ProtNLM"/>
    </source>
</evidence>
<evidence type="ECO:0000313" key="2">
    <source>
        <dbReference type="EMBL" id="MDC7225550.1"/>
    </source>
</evidence>
<organism evidence="2 3">
    <name type="scientific">Candidatus Thalassospirochaeta sargassi</name>
    <dbReference type="NCBI Taxonomy" id="3119039"/>
    <lineage>
        <taxon>Bacteria</taxon>
        <taxon>Pseudomonadati</taxon>
        <taxon>Spirochaetota</taxon>
        <taxon>Spirochaetia</taxon>
        <taxon>Spirochaetales</taxon>
        <taxon>Spirochaetaceae</taxon>
        <taxon>Candidatus Thalassospirochaeta</taxon>
    </lineage>
</organism>
<proteinExistence type="predicted"/>
<reference evidence="2 3" key="1">
    <citation type="submission" date="2022-12" db="EMBL/GenBank/DDBJ databases">
        <title>Metagenome assembled genome from gulf of manar.</title>
        <authorList>
            <person name="Kohli P."/>
            <person name="Pk S."/>
            <person name="Venkata Ramana C."/>
            <person name="Sasikala C."/>
        </authorList>
    </citation>
    <scope>NUCLEOTIDE SEQUENCE [LARGE SCALE GENOMIC DNA]</scope>
    <source>
        <strain evidence="2">JB008</strain>
    </source>
</reference>